<accession>A0A1H6E7U4</accession>
<dbReference type="EMBL" id="FNVU01000028">
    <property type="protein sequence ID" value="SEG93767.1"/>
    <property type="molecule type" value="Genomic_DNA"/>
</dbReference>
<name>A0A1H6E7U4_9ACTN</name>
<comment type="subcellular location">
    <subcellularLocation>
        <location evidence="1">Cell membrane</location>
        <topology evidence="1">Multi-pass membrane protein</topology>
    </subcellularLocation>
</comment>
<feature type="transmembrane region" description="Helical" evidence="7">
    <location>
        <begin position="259"/>
        <end position="279"/>
    </location>
</feature>
<keyword evidence="9" id="KW-1185">Reference proteome</keyword>
<dbReference type="PANTHER" id="PTHR39087:SF2">
    <property type="entry name" value="UPF0104 MEMBRANE PROTEIN MJ1595"/>
    <property type="match status" value="1"/>
</dbReference>
<proteinExistence type="predicted"/>
<keyword evidence="3 7" id="KW-0812">Transmembrane</keyword>
<dbReference type="Pfam" id="PF03706">
    <property type="entry name" value="LPG_synthase_TM"/>
    <property type="match status" value="1"/>
</dbReference>
<gene>
    <name evidence="8" type="ORF">SAMN05216223_12868</name>
</gene>
<reference evidence="8 9" key="1">
    <citation type="submission" date="2016-10" db="EMBL/GenBank/DDBJ databases">
        <authorList>
            <person name="de Groot N.N."/>
        </authorList>
    </citation>
    <scope>NUCLEOTIDE SEQUENCE [LARGE SCALE GENOMIC DNA]</scope>
    <source>
        <strain evidence="8 9">CGMCC 4.2023</strain>
    </source>
</reference>
<evidence type="ECO:0000313" key="9">
    <source>
        <dbReference type="Proteomes" id="UP000236754"/>
    </source>
</evidence>
<feature type="transmembrane region" description="Helical" evidence="7">
    <location>
        <begin position="291"/>
        <end position="310"/>
    </location>
</feature>
<evidence type="ECO:0000256" key="3">
    <source>
        <dbReference type="ARBA" id="ARBA00022692"/>
    </source>
</evidence>
<evidence type="ECO:0000256" key="4">
    <source>
        <dbReference type="ARBA" id="ARBA00022989"/>
    </source>
</evidence>
<feature type="transmembrane region" description="Helical" evidence="7">
    <location>
        <begin position="232"/>
        <end position="253"/>
    </location>
</feature>
<evidence type="ECO:0000256" key="6">
    <source>
        <dbReference type="SAM" id="MobiDB-lite"/>
    </source>
</evidence>
<evidence type="ECO:0000313" key="8">
    <source>
        <dbReference type="EMBL" id="SEG93767.1"/>
    </source>
</evidence>
<dbReference type="Proteomes" id="UP000236754">
    <property type="component" value="Unassembled WGS sequence"/>
</dbReference>
<dbReference type="AlphaFoldDB" id="A0A1H6E7U4"/>
<dbReference type="InterPro" id="IPR022791">
    <property type="entry name" value="L-PG_synthase/AglD"/>
</dbReference>
<organism evidence="8 9">
    <name type="scientific">Actinacidiphila yanglinensis</name>
    <dbReference type="NCBI Taxonomy" id="310779"/>
    <lineage>
        <taxon>Bacteria</taxon>
        <taxon>Bacillati</taxon>
        <taxon>Actinomycetota</taxon>
        <taxon>Actinomycetes</taxon>
        <taxon>Kitasatosporales</taxon>
        <taxon>Streptomycetaceae</taxon>
        <taxon>Actinacidiphila</taxon>
    </lineage>
</organism>
<feature type="transmembrane region" description="Helical" evidence="7">
    <location>
        <begin position="316"/>
        <end position="333"/>
    </location>
</feature>
<keyword evidence="5 7" id="KW-0472">Membrane</keyword>
<evidence type="ECO:0000256" key="5">
    <source>
        <dbReference type="ARBA" id="ARBA00023136"/>
    </source>
</evidence>
<feature type="transmembrane region" description="Helical" evidence="7">
    <location>
        <begin position="31"/>
        <end position="50"/>
    </location>
</feature>
<sequence>MLRTPARARGRARTRPRSGPPPDRKPLWRRLPLRTLAGLVPAVLVAVWVLLHRSLMASGLHDLVSADPGWLLAALAGTGLGWVANAVARQGSVVEPLPPLPLLATQFAATAAGQLAPAGLGASAVNLRFLRVNGLPLARSTAALALYSLAESACRVGLLLVLLAAYPHALRAKGLLPDGAGLLLPATAVAAVAVTAVLTLVLAGRLRRAVTGFVTSALADARTLHTRPGRVLALWGGSLAFPLLQAGSMAAVARALGLPVAPVHVALAYLAATCAAALVPSPGGIGSVDAALAVALVAAGSPTSAAASAVLAFRIVTVWLPLLPATLVLSALIRRKVL</sequence>
<dbReference type="RefSeq" id="WP_103890634.1">
    <property type="nucleotide sequence ID" value="NZ_FNVU01000028.1"/>
</dbReference>
<dbReference type="PANTHER" id="PTHR39087">
    <property type="entry name" value="UPF0104 MEMBRANE PROTEIN MJ1595"/>
    <property type="match status" value="1"/>
</dbReference>
<protein>
    <submittedName>
        <fullName evidence="8">Uncharacterized membrane protein YbhN, UPF0104 family</fullName>
    </submittedName>
</protein>
<keyword evidence="2" id="KW-1003">Cell membrane</keyword>
<evidence type="ECO:0000256" key="1">
    <source>
        <dbReference type="ARBA" id="ARBA00004651"/>
    </source>
</evidence>
<evidence type="ECO:0000256" key="7">
    <source>
        <dbReference type="SAM" id="Phobius"/>
    </source>
</evidence>
<feature type="transmembrane region" description="Helical" evidence="7">
    <location>
        <begin position="144"/>
        <end position="167"/>
    </location>
</feature>
<dbReference type="GO" id="GO:0005886">
    <property type="term" value="C:plasma membrane"/>
    <property type="evidence" value="ECO:0007669"/>
    <property type="project" value="UniProtKB-SubCell"/>
</dbReference>
<keyword evidence="4 7" id="KW-1133">Transmembrane helix</keyword>
<dbReference type="OrthoDB" id="3480455at2"/>
<feature type="region of interest" description="Disordered" evidence="6">
    <location>
        <begin position="1"/>
        <end position="26"/>
    </location>
</feature>
<feature type="compositionally biased region" description="Basic residues" evidence="6">
    <location>
        <begin position="1"/>
        <end position="16"/>
    </location>
</feature>
<feature type="transmembrane region" description="Helical" evidence="7">
    <location>
        <begin position="179"/>
        <end position="203"/>
    </location>
</feature>
<evidence type="ECO:0000256" key="2">
    <source>
        <dbReference type="ARBA" id="ARBA00022475"/>
    </source>
</evidence>